<dbReference type="GO" id="GO:0004252">
    <property type="term" value="F:serine-type endopeptidase activity"/>
    <property type="evidence" value="ECO:0007669"/>
    <property type="project" value="InterPro"/>
</dbReference>
<dbReference type="Proteomes" id="UP000243459">
    <property type="component" value="Chromosome 1"/>
</dbReference>
<comment type="similarity">
    <text evidence="2">Belongs to the peptidase S54 family.</text>
</comment>
<dbReference type="Pfam" id="PF01694">
    <property type="entry name" value="Rhomboid"/>
    <property type="match status" value="1"/>
</dbReference>
<gene>
    <name evidence="9" type="ORF">A4U43_C01F18170</name>
</gene>
<feature type="region of interest" description="Disordered" evidence="6">
    <location>
        <begin position="316"/>
        <end position="349"/>
    </location>
</feature>
<evidence type="ECO:0000256" key="5">
    <source>
        <dbReference type="ARBA" id="ARBA00023136"/>
    </source>
</evidence>
<dbReference type="FunFam" id="1.20.1540.10:FF:000017">
    <property type="entry name" value="RHOMBOID-like protein 9, chloroplastic"/>
    <property type="match status" value="1"/>
</dbReference>
<dbReference type="PANTHER" id="PTHR43731">
    <property type="entry name" value="RHOMBOID PROTEASE"/>
    <property type="match status" value="1"/>
</dbReference>
<dbReference type="PANTHER" id="PTHR43731:SF30">
    <property type="entry name" value="RHOMBOID-LIKE PROTEIN 9, CHLOROPLASTIC"/>
    <property type="match status" value="1"/>
</dbReference>
<evidence type="ECO:0000256" key="2">
    <source>
        <dbReference type="ARBA" id="ARBA00009045"/>
    </source>
</evidence>
<evidence type="ECO:0000256" key="6">
    <source>
        <dbReference type="SAM" id="MobiDB-lite"/>
    </source>
</evidence>
<feature type="transmembrane region" description="Helical" evidence="7">
    <location>
        <begin position="501"/>
        <end position="520"/>
    </location>
</feature>
<evidence type="ECO:0000259" key="8">
    <source>
        <dbReference type="Pfam" id="PF01694"/>
    </source>
</evidence>
<protein>
    <recommendedName>
        <fullName evidence="8">Peptidase S54 rhomboid domain-containing protein</fullName>
    </recommendedName>
</protein>
<evidence type="ECO:0000313" key="9">
    <source>
        <dbReference type="EMBL" id="ONK80481.1"/>
    </source>
</evidence>
<evidence type="ECO:0000256" key="4">
    <source>
        <dbReference type="ARBA" id="ARBA00022989"/>
    </source>
</evidence>
<dbReference type="Gene3D" id="1.20.1540.10">
    <property type="entry name" value="Rhomboid-like"/>
    <property type="match status" value="1"/>
</dbReference>
<evidence type="ECO:0000256" key="3">
    <source>
        <dbReference type="ARBA" id="ARBA00022692"/>
    </source>
</evidence>
<feature type="domain" description="Peptidase S54 rhomboid" evidence="8">
    <location>
        <begin position="439"/>
        <end position="576"/>
    </location>
</feature>
<dbReference type="EMBL" id="CM007381">
    <property type="protein sequence ID" value="ONK80481.1"/>
    <property type="molecule type" value="Genomic_DNA"/>
</dbReference>
<proteinExistence type="inferred from homology"/>
<feature type="region of interest" description="Disordered" evidence="6">
    <location>
        <begin position="261"/>
        <end position="298"/>
    </location>
</feature>
<feature type="transmembrane region" description="Helical" evidence="7">
    <location>
        <begin position="448"/>
        <end position="468"/>
    </location>
</feature>
<comment type="subcellular location">
    <subcellularLocation>
        <location evidence="1">Membrane</location>
        <topology evidence="1">Multi-pass membrane protein</topology>
    </subcellularLocation>
</comment>
<keyword evidence="5 7" id="KW-0472">Membrane</keyword>
<organism evidence="9 10">
    <name type="scientific">Asparagus officinalis</name>
    <name type="common">Garden asparagus</name>
    <dbReference type="NCBI Taxonomy" id="4686"/>
    <lineage>
        <taxon>Eukaryota</taxon>
        <taxon>Viridiplantae</taxon>
        <taxon>Streptophyta</taxon>
        <taxon>Embryophyta</taxon>
        <taxon>Tracheophyta</taxon>
        <taxon>Spermatophyta</taxon>
        <taxon>Magnoliopsida</taxon>
        <taxon>Liliopsida</taxon>
        <taxon>Asparagales</taxon>
        <taxon>Asparagaceae</taxon>
        <taxon>Asparagoideae</taxon>
        <taxon>Asparagus</taxon>
    </lineage>
</organism>
<evidence type="ECO:0000256" key="7">
    <source>
        <dbReference type="SAM" id="Phobius"/>
    </source>
</evidence>
<keyword evidence="4 7" id="KW-1133">Transmembrane helix</keyword>
<evidence type="ECO:0000256" key="1">
    <source>
        <dbReference type="ARBA" id="ARBA00004141"/>
    </source>
</evidence>
<keyword evidence="10" id="KW-1185">Reference proteome</keyword>
<name>A0A5P1FUW6_ASPOF</name>
<reference evidence="10" key="1">
    <citation type="journal article" date="2017" name="Nat. Commun.">
        <title>The asparagus genome sheds light on the origin and evolution of a young Y chromosome.</title>
        <authorList>
            <person name="Harkess A."/>
            <person name="Zhou J."/>
            <person name="Xu C."/>
            <person name="Bowers J.E."/>
            <person name="Van der Hulst R."/>
            <person name="Ayyampalayam S."/>
            <person name="Mercati F."/>
            <person name="Riccardi P."/>
            <person name="McKain M.R."/>
            <person name="Kakrana A."/>
            <person name="Tang H."/>
            <person name="Ray J."/>
            <person name="Groenendijk J."/>
            <person name="Arikit S."/>
            <person name="Mathioni S.M."/>
            <person name="Nakano M."/>
            <person name="Shan H."/>
            <person name="Telgmann-Rauber A."/>
            <person name="Kanno A."/>
            <person name="Yue Z."/>
            <person name="Chen H."/>
            <person name="Li W."/>
            <person name="Chen Y."/>
            <person name="Xu X."/>
            <person name="Zhang Y."/>
            <person name="Luo S."/>
            <person name="Chen H."/>
            <person name="Gao J."/>
            <person name="Mao Z."/>
            <person name="Pires J.C."/>
            <person name="Luo M."/>
            <person name="Kudrna D."/>
            <person name="Wing R.A."/>
            <person name="Meyers B.C."/>
            <person name="Yi K."/>
            <person name="Kong H."/>
            <person name="Lavrijsen P."/>
            <person name="Sunseri F."/>
            <person name="Falavigna A."/>
            <person name="Ye Y."/>
            <person name="Leebens-Mack J.H."/>
            <person name="Chen G."/>
        </authorList>
    </citation>
    <scope>NUCLEOTIDE SEQUENCE [LARGE SCALE GENOMIC DNA]</scope>
    <source>
        <strain evidence="10">cv. DH0086</strain>
    </source>
</reference>
<dbReference type="InterPro" id="IPR022764">
    <property type="entry name" value="Peptidase_S54_rhomboid_dom"/>
</dbReference>
<feature type="compositionally biased region" description="Basic and acidic residues" evidence="6">
    <location>
        <begin position="261"/>
        <end position="279"/>
    </location>
</feature>
<sequence length="657" mass="72807">MTDVMNQVGSLSIRITDPLPNPPLPSLGIAGDLLLRSGGHHGISSLGVEAEAVDLECRRINGGGGGEIRMSRSSEGDRTWSVPGWHVVIGSISLASFKIGFAGQALHNCSFQFVIYTMAAVSMWSLVSSKSHVNPNFKRIGQIEEGKIGHCPLLQKYCKHLPARLIGETDGKLAHQGFDSSPVSGKRQAFCLVYNTPSLLRKPSDVPLLKVYNIEGDEKFSSEGSHQRDAASYESDCLGTSSCGRQLKELDSYFNKLHCSMEEQPRSSENSSDTKEYRMESSSQLEGQQAKNDISNPCKRKATLDSLEKYFGGLNTVQHSRRGSSSRLHKENAEGNPIRGPHSSVEKCHDDTMTRENNSVTHLQNMDDEVGNVSSASENFKSLLTNEEASDFCLINLLVAINIAVFLFEIASPIRNTEVENLSLPLIYGAKINKLILVGEWWRLLTPMFLHSGFLHIALSSWVLLTFGPQVCRGYGPFTFLLIYVLGGICGNLTSFVHTPELTVCGTGPVFAIIGAWLVYQIQNKQVLTKELSESLFWKAVTATALSFLLNNFWRIDDWTHLGAACSGIIFGYLTSPSLQFLDNVFSLKDGQKQEGFASVQRRCCKNSYKLKLSRDEEGEKIAGNKDEVNFPLLPIARYEQWKILPYKQVLKKNVCF</sequence>
<evidence type="ECO:0000313" key="10">
    <source>
        <dbReference type="Proteomes" id="UP000243459"/>
    </source>
</evidence>
<dbReference type="AlphaFoldDB" id="A0A5P1FUW6"/>
<dbReference type="GO" id="GO:0016020">
    <property type="term" value="C:membrane"/>
    <property type="evidence" value="ECO:0007669"/>
    <property type="project" value="UniProtKB-SubCell"/>
</dbReference>
<dbReference type="InterPro" id="IPR035952">
    <property type="entry name" value="Rhomboid-like_sf"/>
</dbReference>
<keyword evidence="3 7" id="KW-0812">Transmembrane</keyword>
<dbReference type="SUPFAM" id="SSF144091">
    <property type="entry name" value="Rhomboid-like"/>
    <property type="match status" value="1"/>
</dbReference>
<dbReference type="Gramene" id="ONK80481">
    <property type="protein sequence ID" value="ONK80481"/>
    <property type="gene ID" value="A4U43_C01F18170"/>
</dbReference>
<feature type="transmembrane region" description="Helical" evidence="7">
    <location>
        <begin position="475"/>
        <end position="495"/>
    </location>
</feature>
<dbReference type="InterPro" id="IPR050925">
    <property type="entry name" value="Rhomboid_protease_S54"/>
</dbReference>
<feature type="compositionally biased region" description="Polar residues" evidence="6">
    <location>
        <begin position="280"/>
        <end position="295"/>
    </location>
</feature>
<accession>A0A5P1FUW6</accession>